<dbReference type="InterPro" id="IPR000835">
    <property type="entry name" value="HTH_MarR-typ"/>
</dbReference>
<sequence length="147" mass="15559">MSGPVSAAEEYRLLIADVYELAGTSRRTSEALAADAGQTVARWHTLSVFSADPMTVADGARRLGLARQSVQRVVRDLLAEGLLTSSPNPDHRTAPLIGTTARGAAVLAELVERSDADRRARLAAGGLTGAELRAARLTLRAVLDTLR</sequence>
<organism evidence="2 3">
    <name type="scientific">Promicromonospora thailandica</name>
    <dbReference type="NCBI Taxonomy" id="765201"/>
    <lineage>
        <taxon>Bacteria</taxon>
        <taxon>Bacillati</taxon>
        <taxon>Actinomycetota</taxon>
        <taxon>Actinomycetes</taxon>
        <taxon>Micrococcales</taxon>
        <taxon>Promicromonosporaceae</taxon>
        <taxon>Promicromonospora</taxon>
    </lineage>
</organism>
<evidence type="ECO:0000313" key="3">
    <source>
        <dbReference type="Proteomes" id="UP001139493"/>
    </source>
</evidence>
<dbReference type="AlphaFoldDB" id="A0A9X2GEH8"/>
<dbReference type="EMBL" id="JAMTCS010000015">
    <property type="protein sequence ID" value="MCP2267111.1"/>
    <property type="molecule type" value="Genomic_DNA"/>
</dbReference>
<dbReference type="Gene3D" id="1.10.10.10">
    <property type="entry name" value="Winged helix-like DNA-binding domain superfamily/Winged helix DNA-binding domain"/>
    <property type="match status" value="1"/>
</dbReference>
<evidence type="ECO:0000259" key="1">
    <source>
        <dbReference type="PROSITE" id="PS50995"/>
    </source>
</evidence>
<dbReference type="InterPro" id="IPR039422">
    <property type="entry name" value="MarR/SlyA-like"/>
</dbReference>
<dbReference type="InterPro" id="IPR036388">
    <property type="entry name" value="WH-like_DNA-bd_sf"/>
</dbReference>
<accession>A0A9X2GEH8</accession>
<keyword evidence="3" id="KW-1185">Reference proteome</keyword>
<dbReference type="SUPFAM" id="SSF46785">
    <property type="entry name" value="Winged helix' DNA-binding domain"/>
    <property type="match status" value="1"/>
</dbReference>
<evidence type="ECO:0000313" key="2">
    <source>
        <dbReference type="EMBL" id="MCP2267111.1"/>
    </source>
</evidence>
<dbReference type="InterPro" id="IPR036390">
    <property type="entry name" value="WH_DNA-bd_sf"/>
</dbReference>
<dbReference type="GO" id="GO:0006950">
    <property type="term" value="P:response to stress"/>
    <property type="evidence" value="ECO:0007669"/>
    <property type="project" value="TreeGrafter"/>
</dbReference>
<comment type="caution">
    <text evidence="2">The sequence shown here is derived from an EMBL/GenBank/DDBJ whole genome shotgun (WGS) entry which is preliminary data.</text>
</comment>
<dbReference type="PROSITE" id="PS50995">
    <property type="entry name" value="HTH_MARR_2"/>
    <property type="match status" value="1"/>
</dbReference>
<reference evidence="2" key="1">
    <citation type="submission" date="2022-06" db="EMBL/GenBank/DDBJ databases">
        <title>Genomic Encyclopedia of Archaeal and Bacterial Type Strains, Phase II (KMG-II): from individual species to whole genera.</title>
        <authorList>
            <person name="Goeker M."/>
        </authorList>
    </citation>
    <scope>NUCLEOTIDE SEQUENCE</scope>
    <source>
        <strain evidence="2">DSM 26652</strain>
    </source>
</reference>
<gene>
    <name evidence="2" type="ORF">APR03_004483</name>
</gene>
<name>A0A9X2GEH8_9MICO</name>
<dbReference type="Proteomes" id="UP001139493">
    <property type="component" value="Unassembled WGS sequence"/>
</dbReference>
<dbReference type="PANTHER" id="PTHR33164">
    <property type="entry name" value="TRANSCRIPTIONAL REGULATOR, MARR FAMILY"/>
    <property type="match status" value="1"/>
</dbReference>
<feature type="domain" description="HTH marR-type" evidence="1">
    <location>
        <begin position="7"/>
        <end position="144"/>
    </location>
</feature>
<dbReference type="PANTHER" id="PTHR33164:SF43">
    <property type="entry name" value="HTH-TYPE TRANSCRIPTIONAL REPRESSOR YETL"/>
    <property type="match status" value="1"/>
</dbReference>
<dbReference type="GO" id="GO:0003700">
    <property type="term" value="F:DNA-binding transcription factor activity"/>
    <property type="evidence" value="ECO:0007669"/>
    <property type="project" value="InterPro"/>
</dbReference>
<proteinExistence type="predicted"/>
<keyword evidence="2" id="KW-0238">DNA-binding</keyword>
<protein>
    <submittedName>
        <fullName evidence="2">DNA-binding transcriptional regulator, MarR family</fullName>
    </submittedName>
</protein>
<dbReference type="GO" id="GO:0003677">
    <property type="term" value="F:DNA binding"/>
    <property type="evidence" value="ECO:0007669"/>
    <property type="project" value="UniProtKB-KW"/>
</dbReference>
<dbReference type="Pfam" id="PF12802">
    <property type="entry name" value="MarR_2"/>
    <property type="match status" value="1"/>
</dbReference>